<dbReference type="Gene3D" id="3.20.20.140">
    <property type="entry name" value="Metal-dependent hydrolases"/>
    <property type="match status" value="1"/>
</dbReference>
<comment type="caution">
    <text evidence="2">The sequence shown here is derived from an EMBL/GenBank/DDBJ whole genome shotgun (WGS) entry which is preliminary data.</text>
</comment>
<dbReference type="AlphaFoldDB" id="A0A354YXE4"/>
<dbReference type="InterPro" id="IPR004013">
    <property type="entry name" value="PHP_dom"/>
</dbReference>
<dbReference type="PANTHER" id="PTHR36928">
    <property type="entry name" value="PHOSPHATASE YCDX-RELATED"/>
    <property type="match status" value="1"/>
</dbReference>
<dbReference type="Proteomes" id="UP000263273">
    <property type="component" value="Unassembled WGS sequence"/>
</dbReference>
<gene>
    <name evidence="2" type="ORF">DDZ44_08090</name>
</gene>
<dbReference type="RefSeq" id="WP_061213284.1">
    <property type="nucleotide sequence ID" value="NZ_DCDX01000062.1"/>
</dbReference>
<dbReference type="NCBIfam" id="NF006702">
    <property type="entry name" value="PRK09248.1"/>
    <property type="match status" value="1"/>
</dbReference>
<dbReference type="EMBL" id="DNZF01000175">
    <property type="protein sequence ID" value="HBK53879.1"/>
    <property type="molecule type" value="Genomic_DNA"/>
</dbReference>
<feature type="domain" description="Polymerase/histidinol phosphatase N-terminal" evidence="1">
    <location>
        <begin position="5"/>
        <end position="79"/>
    </location>
</feature>
<dbReference type="GO" id="GO:0005829">
    <property type="term" value="C:cytosol"/>
    <property type="evidence" value="ECO:0007669"/>
    <property type="project" value="TreeGrafter"/>
</dbReference>
<dbReference type="InterPro" id="IPR050243">
    <property type="entry name" value="PHP_phosphatase"/>
</dbReference>
<evidence type="ECO:0000259" key="1">
    <source>
        <dbReference type="SMART" id="SM00481"/>
    </source>
</evidence>
<protein>
    <submittedName>
        <fullName evidence="2">Phosphatase</fullName>
    </submittedName>
</protein>
<dbReference type="InterPro" id="IPR016195">
    <property type="entry name" value="Pol/histidinol_Pase-like"/>
</dbReference>
<name>A0A354YXE4_9FIRM</name>
<dbReference type="GO" id="GO:0008270">
    <property type="term" value="F:zinc ion binding"/>
    <property type="evidence" value="ECO:0007669"/>
    <property type="project" value="TreeGrafter"/>
</dbReference>
<dbReference type="CDD" id="cd07437">
    <property type="entry name" value="PHP_HisPPase_Ycdx_like"/>
    <property type="match status" value="1"/>
</dbReference>
<proteinExistence type="predicted"/>
<accession>A0A354YXE4</accession>
<dbReference type="PANTHER" id="PTHR36928:SF1">
    <property type="entry name" value="PHOSPHATASE YCDX-RELATED"/>
    <property type="match status" value="1"/>
</dbReference>
<dbReference type="Pfam" id="PF02811">
    <property type="entry name" value="PHP"/>
    <property type="match status" value="1"/>
</dbReference>
<dbReference type="STRING" id="378794.GCA_001570625_00753"/>
<dbReference type="GO" id="GO:0042578">
    <property type="term" value="F:phosphoric ester hydrolase activity"/>
    <property type="evidence" value="ECO:0007669"/>
    <property type="project" value="TreeGrafter"/>
</dbReference>
<reference evidence="2 3" key="1">
    <citation type="journal article" date="2018" name="Nat. Biotechnol.">
        <title>A standardized bacterial taxonomy based on genome phylogeny substantially revises the tree of life.</title>
        <authorList>
            <person name="Parks D.H."/>
            <person name="Chuvochina M."/>
            <person name="Waite D.W."/>
            <person name="Rinke C."/>
            <person name="Skarshewski A."/>
            <person name="Chaumeil P.A."/>
            <person name="Hugenholtz P."/>
        </authorList>
    </citation>
    <scope>NUCLEOTIDE SEQUENCE [LARGE SCALE GENOMIC DNA]</scope>
    <source>
        <strain evidence="2">UBA10948</strain>
    </source>
</reference>
<dbReference type="InterPro" id="IPR003141">
    <property type="entry name" value="Pol/His_phosphatase_N"/>
</dbReference>
<dbReference type="SUPFAM" id="SSF89550">
    <property type="entry name" value="PHP domain-like"/>
    <property type="match status" value="1"/>
</dbReference>
<organism evidence="2 3">
    <name type="scientific">Syntrophomonas wolfei</name>
    <dbReference type="NCBI Taxonomy" id="863"/>
    <lineage>
        <taxon>Bacteria</taxon>
        <taxon>Bacillati</taxon>
        <taxon>Bacillota</taxon>
        <taxon>Clostridia</taxon>
        <taxon>Eubacteriales</taxon>
        <taxon>Syntrophomonadaceae</taxon>
        <taxon>Syntrophomonas</taxon>
    </lineage>
</organism>
<sequence length="247" mass="27216">MKLEADLHIHTTASGHGYSTIKEIADIASEKGLKMIAITDHGLKMPGAPHWYYFTNLISLPRVMQGVEVLRGVEANILDLEGNVDMPEIVMSDYLDIVLAGFHDETGYSGRGVEENTQAMVAAIKNPYVHIIVHPGNPRFPIDVEQVVLAAKQYNKAIELNNSSFVVRPGSQSLCSQFAKAAKKHNALVSINSDAHICYNVGENAKAMDLALDAGIRNSQILNSSSRKIDEYLSWHRQQIKPVLQAQ</sequence>
<dbReference type="GO" id="GO:0071978">
    <property type="term" value="P:bacterial-type flagellum-dependent swarming motility"/>
    <property type="evidence" value="ECO:0007669"/>
    <property type="project" value="TreeGrafter"/>
</dbReference>
<evidence type="ECO:0000313" key="3">
    <source>
        <dbReference type="Proteomes" id="UP000263273"/>
    </source>
</evidence>
<evidence type="ECO:0000313" key="2">
    <source>
        <dbReference type="EMBL" id="HBK53879.1"/>
    </source>
</evidence>
<dbReference type="SMART" id="SM00481">
    <property type="entry name" value="POLIIIAc"/>
    <property type="match status" value="1"/>
</dbReference>